<dbReference type="EMBL" id="CAAALY010042605">
    <property type="protein sequence ID" value="VEL19658.1"/>
    <property type="molecule type" value="Genomic_DNA"/>
</dbReference>
<protein>
    <submittedName>
        <fullName evidence="1">Uncharacterized protein</fullName>
    </submittedName>
</protein>
<dbReference type="Proteomes" id="UP000784294">
    <property type="component" value="Unassembled WGS sequence"/>
</dbReference>
<comment type="caution">
    <text evidence="1">The sequence shown here is derived from an EMBL/GenBank/DDBJ whole genome shotgun (WGS) entry which is preliminary data.</text>
</comment>
<organism evidence="1 2">
    <name type="scientific">Protopolystoma xenopodis</name>
    <dbReference type="NCBI Taxonomy" id="117903"/>
    <lineage>
        <taxon>Eukaryota</taxon>
        <taxon>Metazoa</taxon>
        <taxon>Spiralia</taxon>
        <taxon>Lophotrochozoa</taxon>
        <taxon>Platyhelminthes</taxon>
        <taxon>Monogenea</taxon>
        <taxon>Polyopisthocotylea</taxon>
        <taxon>Polystomatidea</taxon>
        <taxon>Polystomatidae</taxon>
        <taxon>Protopolystoma</taxon>
    </lineage>
</organism>
<evidence type="ECO:0000313" key="2">
    <source>
        <dbReference type="Proteomes" id="UP000784294"/>
    </source>
</evidence>
<dbReference type="AlphaFoldDB" id="A0A3S5FDL8"/>
<reference evidence="1" key="1">
    <citation type="submission" date="2018-11" db="EMBL/GenBank/DDBJ databases">
        <authorList>
            <consortium name="Pathogen Informatics"/>
        </authorList>
    </citation>
    <scope>NUCLEOTIDE SEQUENCE</scope>
</reference>
<name>A0A3S5FDL8_9PLAT</name>
<gene>
    <name evidence="1" type="ORF">PXEA_LOCUS13098</name>
</gene>
<accession>A0A3S5FDL8</accession>
<sequence>MAYQTASISESPGLELRLSRLRTAQFAAVEACRMLRRRSICENTTLSMTDIAWELLSASWSLTALTSSASYYVLLRPMPTLADSPLLPKPSISLNSFAVDEAEGHQEALNVPKHAHVESASCQADNPIDLTGSYGPLTERLANSEFPSTAFATETPPMALLVVRGQFLQAFSSGLTVIREAVAQLNIDYSRWVSYAVK</sequence>
<proteinExistence type="predicted"/>
<keyword evidence="2" id="KW-1185">Reference proteome</keyword>
<evidence type="ECO:0000313" key="1">
    <source>
        <dbReference type="EMBL" id="VEL19658.1"/>
    </source>
</evidence>